<dbReference type="PANTHER" id="PTHR13031">
    <property type="entry name" value="RIBONUCLEASE P SUBUNIT P30"/>
    <property type="match status" value="1"/>
</dbReference>
<dbReference type="Pfam" id="PF01876">
    <property type="entry name" value="RNase_P_p30"/>
    <property type="match status" value="1"/>
</dbReference>
<name>A0A9P1BYC2_9DINO</name>
<dbReference type="GO" id="GO:0003723">
    <property type="term" value="F:RNA binding"/>
    <property type="evidence" value="ECO:0007669"/>
    <property type="project" value="TreeGrafter"/>
</dbReference>
<dbReference type="EMBL" id="CAMXCT020000657">
    <property type="protein sequence ID" value="CAL1135111.1"/>
    <property type="molecule type" value="Genomic_DNA"/>
</dbReference>
<dbReference type="InterPro" id="IPR002738">
    <property type="entry name" value="RNase_P_p30"/>
</dbReference>
<evidence type="ECO:0000313" key="7">
    <source>
        <dbReference type="EMBL" id="CAL4769048.1"/>
    </source>
</evidence>
<dbReference type="SUPFAM" id="SSF89550">
    <property type="entry name" value="PHP domain-like"/>
    <property type="match status" value="1"/>
</dbReference>
<comment type="caution">
    <text evidence="6">The sequence shown here is derived from an EMBL/GenBank/DDBJ whole genome shotgun (WGS) entry which is preliminary data.</text>
</comment>
<protein>
    <submittedName>
        <fullName evidence="6">Uncharacterized protein</fullName>
    </submittedName>
</protein>
<evidence type="ECO:0000313" key="6">
    <source>
        <dbReference type="EMBL" id="CAI3981736.1"/>
    </source>
</evidence>
<dbReference type="GO" id="GO:0005655">
    <property type="term" value="C:nucleolar ribonuclease P complex"/>
    <property type="evidence" value="ECO:0007669"/>
    <property type="project" value="TreeGrafter"/>
</dbReference>
<keyword evidence="5" id="KW-0472">Membrane</keyword>
<evidence type="ECO:0000313" key="8">
    <source>
        <dbReference type="Proteomes" id="UP001152797"/>
    </source>
</evidence>
<sequence>MADAKLDGWLNKVEEAVLSHQTARLQRWAERQRQALQRAVKVEQAVCANNSSITDGVITGVQDELQQRDAERQRMRQHTKDVKDECDQHFQRELRRMRRGQKTMAKELLEKQSMRLADAYDEIISLKWQSLEDVFQRKLWEYYTEAHRRGYGRSAASTPEDLREVWQNGELKSLLAVEKQGWGRSQRADLQHVENELDGSLGKSIEALEAKLTTVADLEPECLQQIRSMAEDAKKELEKITAEIGGSLPELEAAWKACETDYERKESELQQLQAAVARKRFEDMETFRLLKLQLCQWKLSYQSAFHDTDEPSTSSLDPKQVEQRFANARRLAQKLWAQMPVNEAHRFLAQVAQMLAKSEPSAATTLMKVYEKELKRLGALPLVSHARSPELLQCPVVAPITPSSSASRGPLWKSVAEDLCLTDKASVGAVLLLRRLTLVCSDLAHVAAANKASALRPAYHLVALRPTNDEAFRAACEKGMCDIISLQLDDKLSFSLRGKDITAFTSRGGCFEIELGTAIRDAGGRKQMLNNVEILLHATRGRHVVLTSGALDPIEMRSPQDMANFAGVIGVKGGFQCVSEAPYRALQRNLLRRGSCQITEQLLVIPQVRDWLNPYVGWVARADALQVIPAVDEEMPQADEKTSGVQRSSVGKMLARSGREVSSKAFMDELCSNVGGYRTFLRRLALHYFGWWVAIAVVPAVFLDHHRCESSMPYIAWCLYGGTVLAMLVMAVLVELSMVQRLGLLQGSELHILKERRWRRPLASTVLWKLDSYTDMAFVFIARDCGSSLWWASLASIIFCTVFCQMIFNTCFALSDCDGELPESFGFVLLDFKLVNTAVRSVLPFDPDASDLPVAKPVTLKSSANLVGLEKVVGDVAQVCIQSLFLMSASAPHGFVLFSVVIGALNGCLSIALIVQDALQAEWAVQDRDLEQGTVLASLSGGFQDQLSPTLGP</sequence>
<feature type="coiled-coil region" evidence="4">
    <location>
        <begin position="223"/>
        <end position="282"/>
    </location>
</feature>
<evidence type="ECO:0000256" key="5">
    <source>
        <dbReference type="SAM" id="Phobius"/>
    </source>
</evidence>
<organism evidence="6">
    <name type="scientific">Cladocopium goreaui</name>
    <dbReference type="NCBI Taxonomy" id="2562237"/>
    <lineage>
        <taxon>Eukaryota</taxon>
        <taxon>Sar</taxon>
        <taxon>Alveolata</taxon>
        <taxon>Dinophyceae</taxon>
        <taxon>Suessiales</taxon>
        <taxon>Symbiodiniaceae</taxon>
        <taxon>Cladocopium</taxon>
    </lineage>
</organism>
<keyword evidence="5" id="KW-0812">Transmembrane</keyword>
<dbReference type="InterPro" id="IPR016195">
    <property type="entry name" value="Pol/histidinol_Pase-like"/>
</dbReference>
<reference evidence="7 8" key="2">
    <citation type="submission" date="2024-05" db="EMBL/GenBank/DDBJ databases">
        <authorList>
            <person name="Chen Y."/>
            <person name="Shah S."/>
            <person name="Dougan E. K."/>
            <person name="Thang M."/>
            <person name="Chan C."/>
        </authorList>
    </citation>
    <scope>NUCLEOTIDE SEQUENCE [LARGE SCALE GENOMIC DNA]</scope>
</reference>
<dbReference type="PANTHER" id="PTHR13031:SF0">
    <property type="entry name" value="RIBONUCLEASE P PROTEIN SUBUNIT P30"/>
    <property type="match status" value="1"/>
</dbReference>
<reference evidence="6" key="1">
    <citation type="submission" date="2022-10" db="EMBL/GenBank/DDBJ databases">
        <authorList>
            <person name="Chen Y."/>
            <person name="Dougan E. K."/>
            <person name="Chan C."/>
            <person name="Rhodes N."/>
            <person name="Thang M."/>
        </authorList>
    </citation>
    <scope>NUCLEOTIDE SEQUENCE</scope>
</reference>
<keyword evidence="4" id="KW-0175">Coiled coil</keyword>
<accession>A0A9P1BYC2</accession>
<feature type="transmembrane region" description="Helical" evidence="5">
    <location>
        <begin position="714"/>
        <end position="734"/>
    </location>
</feature>
<gene>
    <name evidence="6" type="ORF">C1SCF055_LOCUS9497</name>
</gene>
<feature type="transmembrane region" description="Helical" evidence="5">
    <location>
        <begin position="789"/>
        <end position="808"/>
    </location>
</feature>
<feature type="transmembrane region" description="Helical" evidence="5">
    <location>
        <begin position="684"/>
        <end position="702"/>
    </location>
</feature>
<keyword evidence="5" id="KW-1133">Transmembrane helix</keyword>
<dbReference type="AlphaFoldDB" id="A0A9P1BYC2"/>
<dbReference type="OrthoDB" id="409021at2759"/>
<feature type="transmembrane region" description="Helical" evidence="5">
    <location>
        <begin position="895"/>
        <end position="915"/>
    </location>
</feature>
<dbReference type="Proteomes" id="UP001152797">
    <property type="component" value="Unassembled WGS sequence"/>
</dbReference>
<comment type="similarity">
    <text evidence="2">Belongs to the eukaryotic/archaeal RNase P protein component 3 family.</text>
</comment>
<dbReference type="EMBL" id="CAMXCT030000657">
    <property type="protein sequence ID" value="CAL4769048.1"/>
    <property type="molecule type" value="Genomic_DNA"/>
</dbReference>
<evidence type="ECO:0000256" key="1">
    <source>
        <dbReference type="ARBA" id="ARBA00004123"/>
    </source>
</evidence>
<evidence type="ECO:0000256" key="4">
    <source>
        <dbReference type="SAM" id="Coils"/>
    </source>
</evidence>
<keyword evidence="3" id="KW-0819">tRNA processing</keyword>
<dbReference type="EMBL" id="CAMXCT010000657">
    <property type="protein sequence ID" value="CAI3981736.1"/>
    <property type="molecule type" value="Genomic_DNA"/>
</dbReference>
<dbReference type="GO" id="GO:0008033">
    <property type="term" value="P:tRNA processing"/>
    <property type="evidence" value="ECO:0007669"/>
    <property type="project" value="UniProtKB-KW"/>
</dbReference>
<dbReference type="Gene3D" id="3.20.20.140">
    <property type="entry name" value="Metal-dependent hydrolases"/>
    <property type="match status" value="1"/>
</dbReference>
<comment type="subcellular location">
    <subcellularLocation>
        <location evidence="1">Nucleus</location>
    </subcellularLocation>
</comment>
<evidence type="ECO:0000256" key="3">
    <source>
        <dbReference type="ARBA" id="ARBA00022694"/>
    </source>
</evidence>
<proteinExistence type="inferred from homology"/>
<keyword evidence="8" id="KW-1185">Reference proteome</keyword>
<evidence type="ECO:0000256" key="2">
    <source>
        <dbReference type="ARBA" id="ARBA00007331"/>
    </source>
</evidence>